<evidence type="ECO:0000313" key="5">
    <source>
        <dbReference type="EMBL" id="MBB4844415.1"/>
    </source>
</evidence>
<dbReference type="AlphaFoldDB" id="A0A840LC00"/>
<dbReference type="SUPFAM" id="SSF53474">
    <property type="entry name" value="alpha/beta-Hydrolases"/>
    <property type="match status" value="1"/>
</dbReference>
<dbReference type="PANTHER" id="PTHR45527">
    <property type="entry name" value="NONRIBOSOMAL PEPTIDE SYNTHETASE"/>
    <property type="match status" value="1"/>
</dbReference>
<keyword evidence="2" id="KW-0596">Phosphopantetheine</keyword>
<dbReference type="RefSeq" id="WP_246448417.1">
    <property type="nucleotide sequence ID" value="NZ_JACHLP010000005.1"/>
</dbReference>
<proteinExistence type="predicted"/>
<organism evidence="5 6">
    <name type="scientific">Roseateles oligotrophus</name>
    <dbReference type="NCBI Taxonomy" id="1769250"/>
    <lineage>
        <taxon>Bacteria</taxon>
        <taxon>Pseudomonadati</taxon>
        <taxon>Pseudomonadota</taxon>
        <taxon>Betaproteobacteria</taxon>
        <taxon>Burkholderiales</taxon>
        <taxon>Sphaerotilaceae</taxon>
        <taxon>Roseateles</taxon>
    </lineage>
</organism>
<dbReference type="GO" id="GO:0005737">
    <property type="term" value="C:cytoplasm"/>
    <property type="evidence" value="ECO:0007669"/>
    <property type="project" value="TreeGrafter"/>
</dbReference>
<sequence>QGEVEKALAKIWAEVLGVERVGRHDNFFELGGHSISALRVVTMARTQDIPRLHLSLKDILAKPTLHALAGTAVSPMILLNRNLAKPPPLFCIHSGIGTVLGYLSLAKRFNGVRSVYGIACRTLADPRHRDDTLETMANDYAQLIQTFQPHGPYHFVGWSLGGMLAALVAAKLEEVGHEVAFLGLVDPPVPSLLRKNANVTNWQVGFAGLLQKVCETTGNLPSVPLRLTDPLETEQPLLEWVRSQMDCGWIIPSGAYEGLTAEDLTRRCLIERALDLAIERSANSLRSVNVNVNCWWVKDRSSVEIETISNQLGASRIHHWFVDADHESIINSTELLDSLFQGVKNACI</sequence>
<dbReference type="GO" id="GO:0043041">
    <property type="term" value="P:amino acid activation for nonribosomal peptide biosynthetic process"/>
    <property type="evidence" value="ECO:0007669"/>
    <property type="project" value="TreeGrafter"/>
</dbReference>
<evidence type="ECO:0000256" key="3">
    <source>
        <dbReference type="ARBA" id="ARBA00022553"/>
    </source>
</evidence>
<dbReference type="GO" id="GO:0044550">
    <property type="term" value="P:secondary metabolite biosynthetic process"/>
    <property type="evidence" value="ECO:0007669"/>
    <property type="project" value="TreeGrafter"/>
</dbReference>
<dbReference type="Pfam" id="PF00550">
    <property type="entry name" value="PP-binding"/>
    <property type="match status" value="1"/>
</dbReference>
<dbReference type="Pfam" id="PF00975">
    <property type="entry name" value="Thioesterase"/>
    <property type="match status" value="1"/>
</dbReference>
<dbReference type="Gene3D" id="3.40.50.1820">
    <property type="entry name" value="alpha/beta hydrolase"/>
    <property type="match status" value="1"/>
</dbReference>
<dbReference type="SUPFAM" id="SSF47336">
    <property type="entry name" value="ACP-like"/>
    <property type="match status" value="1"/>
</dbReference>
<protein>
    <submittedName>
        <fullName evidence="5">Pimeloyl-ACP methyl ester carboxylesterase</fullName>
    </submittedName>
</protein>
<keyword evidence="6" id="KW-1185">Reference proteome</keyword>
<reference evidence="5 6" key="1">
    <citation type="submission" date="2020-08" db="EMBL/GenBank/DDBJ databases">
        <title>Functional genomics of gut bacteria from endangered species of beetles.</title>
        <authorList>
            <person name="Carlos-Shanley C."/>
        </authorList>
    </citation>
    <scope>NUCLEOTIDE SEQUENCE [LARGE SCALE GENOMIC DNA]</scope>
    <source>
        <strain evidence="5 6">S00239</strain>
    </source>
</reference>
<evidence type="ECO:0000259" key="4">
    <source>
        <dbReference type="PROSITE" id="PS50075"/>
    </source>
</evidence>
<dbReference type="InterPro" id="IPR001031">
    <property type="entry name" value="Thioesterase"/>
</dbReference>
<dbReference type="InterPro" id="IPR036736">
    <property type="entry name" value="ACP-like_sf"/>
</dbReference>
<dbReference type="PROSITE" id="PS50075">
    <property type="entry name" value="CARRIER"/>
    <property type="match status" value="1"/>
</dbReference>
<dbReference type="PROSITE" id="PS00012">
    <property type="entry name" value="PHOSPHOPANTETHEINE"/>
    <property type="match status" value="1"/>
</dbReference>
<dbReference type="GO" id="GO:0031177">
    <property type="term" value="F:phosphopantetheine binding"/>
    <property type="evidence" value="ECO:0007669"/>
    <property type="project" value="TreeGrafter"/>
</dbReference>
<dbReference type="Proteomes" id="UP000562027">
    <property type="component" value="Unassembled WGS sequence"/>
</dbReference>
<accession>A0A840LC00</accession>
<gene>
    <name evidence="5" type="ORF">HNP55_002951</name>
</gene>
<dbReference type="FunFam" id="1.10.1200.10:FF:000005">
    <property type="entry name" value="Nonribosomal peptide synthetase 1"/>
    <property type="match status" value="1"/>
</dbReference>
<dbReference type="InterPro" id="IPR006162">
    <property type="entry name" value="Ppantetheine_attach_site"/>
</dbReference>
<feature type="non-terminal residue" evidence="5">
    <location>
        <position position="1"/>
    </location>
</feature>
<comment type="caution">
    <text evidence="5">The sequence shown here is derived from an EMBL/GenBank/DDBJ whole genome shotgun (WGS) entry which is preliminary data.</text>
</comment>
<keyword evidence="3" id="KW-0597">Phosphoprotein</keyword>
<evidence type="ECO:0000256" key="2">
    <source>
        <dbReference type="ARBA" id="ARBA00022450"/>
    </source>
</evidence>
<evidence type="ECO:0000313" key="6">
    <source>
        <dbReference type="Proteomes" id="UP000562027"/>
    </source>
</evidence>
<dbReference type="InterPro" id="IPR029058">
    <property type="entry name" value="AB_hydrolase_fold"/>
</dbReference>
<dbReference type="PANTHER" id="PTHR45527:SF1">
    <property type="entry name" value="FATTY ACID SYNTHASE"/>
    <property type="match status" value="1"/>
</dbReference>
<name>A0A840LC00_9BURK</name>
<dbReference type="InterPro" id="IPR009081">
    <property type="entry name" value="PP-bd_ACP"/>
</dbReference>
<evidence type="ECO:0000256" key="1">
    <source>
        <dbReference type="ARBA" id="ARBA00001957"/>
    </source>
</evidence>
<comment type="cofactor">
    <cofactor evidence="1">
        <name>pantetheine 4'-phosphate</name>
        <dbReference type="ChEBI" id="CHEBI:47942"/>
    </cofactor>
</comment>
<feature type="domain" description="Carrier" evidence="4">
    <location>
        <begin position="1"/>
        <end position="76"/>
    </location>
</feature>
<dbReference type="Gene3D" id="1.10.1200.10">
    <property type="entry name" value="ACP-like"/>
    <property type="match status" value="1"/>
</dbReference>
<dbReference type="EMBL" id="JACHLP010000005">
    <property type="protein sequence ID" value="MBB4844415.1"/>
    <property type="molecule type" value="Genomic_DNA"/>
</dbReference>